<organism evidence="1 2">
    <name type="scientific">Pontibacillus yanchengensis</name>
    <dbReference type="NCBI Taxonomy" id="462910"/>
    <lineage>
        <taxon>Bacteria</taxon>
        <taxon>Bacillati</taxon>
        <taxon>Bacillota</taxon>
        <taxon>Bacilli</taxon>
        <taxon>Bacillales</taxon>
        <taxon>Bacillaceae</taxon>
        <taxon>Pontibacillus</taxon>
    </lineage>
</organism>
<proteinExistence type="predicted"/>
<evidence type="ECO:0000313" key="2">
    <source>
        <dbReference type="Proteomes" id="UP000468638"/>
    </source>
</evidence>
<dbReference type="EMBL" id="WMEQ01000001">
    <property type="protein sequence ID" value="MYL32407.1"/>
    <property type="molecule type" value="Genomic_DNA"/>
</dbReference>
<dbReference type="RefSeq" id="WP_160847696.1">
    <property type="nucleotide sequence ID" value="NZ_WMEQ01000001.1"/>
</dbReference>
<name>A0A6I4ZVP9_9BACI</name>
<dbReference type="OrthoDB" id="2971989at2"/>
<protein>
    <submittedName>
        <fullName evidence="1">Uncharacterized protein</fullName>
    </submittedName>
</protein>
<dbReference type="AlphaFoldDB" id="A0A6I4ZVP9"/>
<dbReference type="Proteomes" id="UP000468638">
    <property type="component" value="Unassembled WGS sequence"/>
</dbReference>
<accession>A0A6I4ZVP9</accession>
<reference evidence="1 2" key="1">
    <citation type="submission" date="2019-11" db="EMBL/GenBank/DDBJ databases">
        <title>Genome sequences of 17 halophilic strains isolated from different environments.</title>
        <authorList>
            <person name="Furrow R.E."/>
        </authorList>
    </citation>
    <scope>NUCLEOTIDE SEQUENCE [LARGE SCALE GENOMIC DNA]</scope>
    <source>
        <strain evidence="1 2">22514_16_FS</strain>
    </source>
</reference>
<sequence>MKEPEYLLTYNASSYEWFDSEEELKEFVEENDLTSYEALYIPHAYEVQIED</sequence>
<gene>
    <name evidence="1" type="ORF">GLW05_02145</name>
</gene>
<comment type="caution">
    <text evidence="1">The sequence shown here is derived from an EMBL/GenBank/DDBJ whole genome shotgun (WGS) entry which is preliminary data.</text>
</comment>
<evidence type="ECO:0000313" key="1">
    <source>
        <dbReference type="EMBL" id="MYL32407.1"/>
    </source>
</evidence>